<feature type="region of interest" description="Disordered" evidence="1">
    <location>
        <begin position="304"/>
        <end position="332"/>
    </location>
</feature>
<organism evidence="2 3">
    <name type="scientific">Pseudolycoriella hygida</name>
    <dbReference type="NCBI Taxonomy" id="35572"/>
    <lineage>
        <taxon>Eukaryota</taxon>
        <taxon>Metazoa</taxon>
        <taxon>Ecdysozoa</taxon>
        <taxon>Arthropoda</taxon>
        <taxon>Hexapoda</taxon>
        <taxon>Insecta</taxon>
        <taxon>Pterygota</taxon>
        <taxon>Neoptera</taxon>
        <taxon>Endopterygota</taxon>
        <taxon>Diptera</taxon>
        <taxon>Nematocera</taxon>
        <taxon>Sciaroidea</taxon>
        <taxon>Sciaridae</taxon>
        <taxon>Pseudolycoriella</taxon>
    </lineage>
</organism>
<proteinExistence type="predicted"/>
<reference evidence="2" key="1">
    <citation type="submission" date="2022-07" db="EMBL/GenBank/DDBJ databases">
        <authorList>
            <person name="Trinca V."/>
            <person name="Uliana J.V.C."/>
            <person name="Torres T.T."/>
            <person name="Ward R.J."/>
            <person name="Monesi N."/>
        </authorList>
    </citation>
    <scope>NUCLEOTIDE SEQUENCE</scope>
    <source>
        <strain evidence="2">HSMRA1968</strain>
        <tissue evidence="2">Whole embryos</tissue>
    </source>
</reference>
<dbReference type="Proteomes" id="UP001151699">
    <property type="component" value="Chromosome X"/>
</dbReference>
<keyword evidence="3" id="KW-1185">Reference proteome</keyword>
<feature type="compositionally biased region" description="Basic residues" evidence="1">
    <location>
        <begin position="323"/>
        <end position="332"/>
    </location>
</feature>
<evidence type="ECO:0000313" key="2">
    <source>
        <dbReference type="EMBL" id="KAJ6639394.1"/>
    </source>
</evidence>
<gene>
    <name evidence="2" type="ORF">Bhyg_12138</name>
</gene>
<dbReference type="EMBL" id="WJQU01000003">
    <property type="protein sequence ID" value="KAJ6639394.1"/>
    <property type="molecule type" value="Genomic_DNA"/>
</dbReference>
<evidence type="ECO:0000256" key="1">
    <source>
        <dbReference type="SAM" id="MobiDB-lite"/>
    </source>
</evidence>
<name>A0A9Q0MY35_9DIPT</name>
<dbReference type="AlphaFoldDB" id="A0A9Q0MY35"/>
<evidence type="ECO:0000313" key="3">
    <source>
        <dbReference type="Proteomes" id="UP001151699"/>
    </source>
</evidence>
<sequence length="332" mass="38449">MAGMHYFLCEVFNKQMFVYAIKSDLTNWHYFEEADSLINVHISLQDDLRNQVVSSVLQEVNVDLNSFQIANYVTDGEFVFKGKKETYIELIAGAKTDENSSTRKKALKSTDDLVFVEGKSNPAVFLKEFEKCYDVKSEKEKLFKIRNFVNRKDKQVFSELFFSSDWSTARSKFLKKYSLVFTTNKKKDLDFTFDQDTSLRSFMSEKMKALSTYTRLSFENQLDIILNELPVEVSNLFIVYDKINCSKTDLLEFCDSIQEIVEDMCDEPDRNVTLTVNPIEQKHVMQDLEIFNCDSETVSEIISSEISSSESETSDPEKDAKSAKRRVVVVKY</sequence>
<comment type="caution">
    <text evidence="2">The sequence shown here is derived from an EMBL/GenBank/DDBJ whole genome shotgun (WGS) entry which is preliminary data.</text>
</comment>
<accession>A0A9Q0MY35</accession>
<protein>
    <submittedName>
        <fullName evidence="2">Uncharacterized protein</fullName>
    </submittedName>
</protein>